<comment type="similarity">
    <text evidence="1">Belongs to the Skp family.</text>
</comment>
<dbReference type="PANTHER" id="PTHR35089:SF1">
    <property type="entry name" value="CHAPERONE PROTEIN SKP"/>
    <property type="match status" value="1"/>
</dbReference>
<dbReference type="Gene3D" id="3.30.910.20">
    <property type="entry name" value="Skp domain"/>
    <property type="match status" value="1"/>
</dbReference>
<dbReference type="SUPFAM" id="SSF111384">
    <property type="entry name" value="OmpH-like"/>
    <property type="match status" value="1"/>
</dbReference>
<dbReference type="InterPro" id="IPR024930">
    <property type="entry name" value="Skp_dom_sf"/>
</dbReference>
<dbReference type="PANTHER" id="PTHR35089">
    <property type="entry name" value="CHAPERONE PROTEIN SKP"/>
    <property type="match status" value="1"/>
</dbReference>
<feature type="chain" id="PRO_5017349022" evidence="3">
    <location>
        <begin position="22"/>
        <end position="197"/>
    </location>
</feature>
<dbReference type="GO" id="GO:0005829">
    <property type="term" value="C:cytosol"/>
    <property type="evidence" value="ECO:0007669"/>
    <property type="project" value="TreeGrafter"/>
</dbReference>
<gene>
    <name evidence="4" type="ORF">D1223_11815</name>
</gene>
<dbReference type="InterPro" id="IPR005632">
    <property type="entry name" value="Chaperone_Skp"/>
</dbReference>
<dbReference type="GO" id="GO:0050821">
    <property type="term" value="P:protein stabilization"/>
    <property type="evidence" value="ECO:0007669"/>
    <property type="project" value="TreeGrafter"/>
</dbReference>
<dbReference type="AlphaFoldDB" id="A0A399RDW8"/>
<dbReference type="OrthoDB" id="7629068at2"/>
<name>A0A399RDW8_9PROT</name>
<organism evidence="4 5">
    <name type="scientific">Henriciella mobilis</name>
    <dbReference type="NCBI Taxonomy" id="2305467"/>
    <lineage>
        <taxon>Bacteria</taxon>
        <taxon>Pseudomonadati</taxon>
        <taxon>Pseudomonadota</taxon>
        <taxon>Alphaproteobacteria</taxon>
        <taxon>Hyphomonadales</taxon>
        <taxon>Hyphomonadaceae</taxon>
        <taxon>Henriciella</taxon>
    </lineage>
</organism>
<evidence type="ECO:0000256" key="3">
    <source>
        <dbReference type="SAM" id="SignalP"/>
    </source>
</evidence>
<evidence type="ECO:0000313" key="5">
    <source>
        <dbReference type="Proteomes" id="UP000266385"/>
    </source>
</evidence>
<evidence type="ECO:0000313" key="4">
    <source>
        <dbReference type="EMBL" id="RIJ28095.1"/>
    </source>
</evidence>
<protein>
    <submittedName>
        <fullName evidence="4">OmpH family outer membrane protein</fullName>
    </submittedName>
</protein>
<dbReference type="RefSeq" id="WP_119376630.1">
    <property type="nucleotide sequence ID" value="NZ_QWFX01000013.1"/>
</dbReference>
<accession>A0A399RDW8</accession>
<comment type="caution">
    <text evidence="4">The sequence shown here is derived from an EMBL/GenBank/DDBJ whole genome shotgun (WGS) entry which is preliminary data.</text>
</comment>
<dbReference type="SMART" id="SM00935">
    <property type="entry name" value="OmpH"/>
    <property type="match status" value="1"/>
</dbReference>
<dbReference type="Proteomes" id="UP000266385">
    <property type="component" value="Unassembled WGS sequence"/>
</dbReference>
<dbReference type="GO" id="GO:0051082">
    <property type="term" value="F:unfolded protein binding"/>
    <property type="evidence" value="ECO:0007669"/>
    <property type="project" value="InterPro"/>
</dbReference>
<dbReference type="Pfam" id="PF03938">
    <property type="entry name" value="OmpH"/>
    <property type="match status" value="1"/>
</dbReference>
<reference evidence="4 5" key="1">
    <citation type="submission" date="2018-08" db="EMBL/GenBank/DDBJ databases">
        <title>Henriciella mobilis sp. nov., isolated from seawater.</title>
        <authorList>
            <person name="Cheng H."/>
            <person name="Wu Y.-H."/>
            <person name="Xu X.-W."/>
            <person name="Guo L.-L."/>
        </authorList>
    </citation>
    <scope>NUCLEOTIDE SEQUENCE [LARGE SCALE GENOMIC DNA]</scope>
    <source>
        <strain evidence="4 5">JN25</strain>
    </source>
</reference>
<keyword evidence="2 3" id="KW-0732">Signal</keyword>
<sequence length="197" mass="21354">MQFLKAALASFAMLFTSAAIVAPVAQAQGANVVVIDQSRIMRESAGGKDIIAKVNQIEQNMTAELKPTGDALASEGETLEAKTANMSMEAIAADEALSQEVRDYARKAQAFNRQRQIAAAELQATERKAWSDFFTAMQGVLQEVVNEKNADVMIDRSDAIYVSESVDATNLVISKMDAKMPTVTVVRQKIQAQAPQQ</sequence>
<evidence type="ECO:0000256" key="2">
    <source>
        <dbReference type="ARBA" id="ARBA00022729"/>
    </source>
</evidence>
<keyword evidence="5" id="KW-1185">Reference proteome</keyword>
<feature type="signal peptide" evidence="3">
    <location>
        <begin position="1"/>
        <end position="21"/>
    </location>
</feature>
<dbReference type="EMBL" id="QWFX01000013">
    <property type="protein sequence ID" value="RIJ28095.1"/>
    <property type="molecule type" value="Genomic_DNA"/>
</dbReference>
<evidence type="ECO:0000256" key="1">
    <source>
        <dbReference type="ARBA" id="ARBA00009091"/>
    </source>
</evidence>
<proteinExistence type="inferred from homology"/>